<keyword evidence="4" id="KW-1185">Reference proteome</keyword>
<dbReference type="InterPro" id="IPR029058">
    <property type="entry name" value="AB_hydrolase_fold"/>
</dbReference>
<dbReference type="Proteomes" id="UP000606921">
    <property type="component" value="Unassembled WGS sequence"/>
</dbReference>
<dbReference type="SUPFAM" id="SSF53474">
    <property type="entry name" value="alpha/beta-Hydrolases"/>
    <property type="match status" value="1"/>
</dbReference>
<dbReference type="RefSeq" id="WP_142591284.1">
    <property type="nucleotide sequence ID" value="NZ_CABFWF030000001.1"/>
</dbReference>
<dbReference type="EMBL" id="CABFWF030000001">
    <property type="protein sequence ID" value="CAD7024515.1"/>
    <property type="molecule type" value="Genomic_DNA"/>
</dbReference>
<protein>
    <recommendedName>
        <fullName evidence="2">T6SS Phospholipase effector Tle1-like catalytic domain-containing protein</fullName>
    </recommendedName>
</protein>
<feature type="compositionally biased region" description="Basic and acidic residues" evidence="1">
    <location>
        <begin position="326"/>
        <end position="337"/>
    </location>
</feature>
<evidence type="ECO:0000259" key="2">
    <source>
        <dbReference type="Pfam" id="PF09994"/>
    </source>
</evidence>
<dbReference type="InterPro" id="IPR018712">
    <property type="entry name" value="Tle1-like_cat"/>
</dbReference>
<dbReference type="PANTHER" id="PTHR33840">
    <property type="match status" value="1"/>
</dbReference>
<evidence type="ECO:0000256" key="1">
    <source>
        <dbReference type="SAM" id="MobiDB-lite"/>
    </source>
</evidence>
<feature type="domain" description="T6SS Phospholipase effector Tle1-like catalytic" evidence="2">
    <location>
        <begin position="2"/>
        <end position="275"/>
    </location>
</feature>
<accession>A0ABN7JGT3</accession>
<name>A0ABN7JGT3_9HYPH</name>
<dbReference type="Gene3D" id="2.60.120.430">
    <property type="entry name" value="Galactose-binding lectin"/>
    <property type="match status" value="1"/>
</dbReference>
<dbReference type="Gene3D" id="3.40.50.1820">
    <property type="entry name" value="alpha/beta hydrolase"/>
    <property type="match status" value="1"/>
</dbReference>
<feature type="region of interest" description="Disordered" evidence="1">
    <location>
        <begin position="314"/>
        <end position="346"/>
    </location>
</feature>
<organism evidence="3 4">
    <name type="scientific">Pseudorhizobium endolithicum</name>
    <dbReference type="NCBI Taxonomy" id="1191678"/>
    <lineage>
        <taxon>Bacteria</taxon>
        <taxon>Pseudomonadati</taxon>
        <taxon>Pseudomonadota</taxon>
        <taxon>Alphaproteobacteria</taxon>
        <taxon>Hyphomicrobiales</taxon>
        <taxon>Rhizobiaceae</taxon>
        <taxon>Rhizobium/Agrobacterium group</taxon>
        <taxon>Pseudorhizobium</taxon>
    </lineage>
</organism>
<evidence type="ECO:0000313" key="4">
    <source>
        <dbReference type="Proteomes" id="UP000606921"/>
    </source>
</evidence>
<comment type="caution">
    <text evidence="3">The sequence shown here is derived from an EMBL/GenBank/DDBJ whole genome shotgun (WGS) entry which is preliminary data.</text>
</comment>
<evidence type="ECO:0000313" key="3">
    <source>
        <dbReference type="EMBL" id="CAD7024515.1"/>
    </source>
</evidence>
<dbReference type="PANTHER" id="PTHR33840:SF1">
    <property type="entry name" value="TLE1 PHOSPHOLIPASE DOMAIN-CONTAINING PROTEIN"/>
    <property type="match status" value="1"/>
</dbReference>
<dbReference type="Pfam" id="PF09994">
    <property type="entry name" value="T6SS_Tle1-like_cat"/>
    <property type="match status" value="1"/>
</dbReference>
<sequence length="520" mass="57772">MNIIVCCDGTWNTPDAMEDGLPSPTNVVKLYNALAHVDAAGQEQKFYYHPGVGTDGTWISRALSGGTGKGLSLNIMSAYNWLARNYREGDRIWLFGFSRGAYTVRSLGGMISMCGLLDLSTFKGRPKDAWDEVQKIFDAYREEKPGRISASARHAFHHARAGEPPAGRTPIHFIGVWDTVGSLGIPDDMALLNLLDDPENHRFHNTTLGPVVRHARHAVALDEFRQSFLPTLWEKPEGWDGTLKQVWFPGAHGDVGGGYSQCGLSDGALYWMMQEAEAEGLCFSLGAINQLKPDPRGLLHDSVQGLFKALKTRPRATPAVTEEATDAVHESASDRHRNPPLTQGRYRPRKHLPVTLDIFARDHWNDTGVYLEGGRTYHLEASGEWMDGASIKCGPGGARDGKLQAAEIAHIASSVWGGIETVWKKVTGNRQIDFWWTRREEDMPWFCLVGLVANNVPPPRKDEDQKIERLPHEVFKIGEGLKLTPRKSGYLYCFANDAWHAYENNRGSVQLTITEVEGSA</sequence>
<reference evidence="3 4" key="1">
    <citation type="submission" date="2020-11" db="EMBL/GenBank/DDBJ databases">
        <authorList>
            <person name="Lassalle F."/>
        </authorList>
    </citation>
    <scope>NUCLEOTIDE SEQUENCE [LARGE SCALE GENOMIC DNA]</scope>
    <source>
        <strain evidence="3 4">JC140</strain>
    </source>
</reference>
<gene>
    <name evidence="3" type="ORF">REJC140_00484</name>
</gene>
<proteinExistence type="predicted"/>